<dbReference type="OrthoDB" id="5058212at2"/>
<dbReference type="RefSeq" id="WP_152641746.1">
    <property type="nucleotide sequence ID" value="NZ_JYJB01000006.1"/>
</dbReference>
<proteinExistence type="predicted"/>
<protein>
    <recommendedName>
        <fullName evidence="3">DUF4352 domain-containing protein</fullName>
    </recommendedName>
</protein>
<dbReference type="STRING" id="273678.RS84_00936"/>
<gene>
    <name evidence="1" type="ORF">RS84_00936</name>
</gene>
<keyword evidence="2" id="KW-1185">Reference proteome</keyword>
<organism evidence="1 2">
    <name type="scientific">Microbacterium hydrocarbonoxydans</name>
    <dbReference type="NCBI Taxonomy" id="273678"/>
    <lineage>
        <taxon>Bacteria</taxon>
        <taxon>Bacillati</taxon>
        <taxon>Actinomycetota</taxon>
        <taxon>Actinomycetes</taxon>
        <taxon>Micrococcales</taxon>
        <taxon>Microbacteriaceae</taxon>
        <taxon>Microbacterium</taxon>
    </lineage>
</organism>
<sequence>MTGGWWRRNTAAVVALAVLVPAAALAVGWREWHEVYDDPSQYTRDVLPDEDGTIEIDGAVLGPAKADTFTEADGFELPDGAKVVAVKIPVDNADLDDPIRCWWPTLVEQSTGREWAQMSNELGLSSDPDVQTECDPSPTGPYDIIVPFIVPDDAEGPFWLDIDPDESDGAFARFPVTP</sequence>
<dbReference type="Proteomes" id="UP000033900">
    <property type="component" value="Unassembled WGS sequence"/>
</dbReference>
<comment type="caution">
    <text evidence="1">The sequence shown here is derived from an EMBL/GenBank/DDBJ whole genome shotgun (WGS) entry which is preliminary data.</text>
</comment>
<evidence type="ECO:0008006" key="3">
    <source>
        <dbReference type="Google" id="ProtNLM"/>
    </source>
</evidence>
<accession>A0A0M2HWF2</accession>
<evidence type="ECO:0000313" key="2">
    <source>
        <dbReference type="Proteomes" id="UP000033900"/>
    </source>
</evidence>
<reference evidence="1 2" key="1">
    <citation type="submission" date="2015-02" db="EMBL/GenBank/DDBJ databases">
        <title>Draft genome sequences of ten Microbacterium spp. with emphasis on heavy metal contaminated environments.</title>
        <authorList>
            <person name="Corretto E."/>
        </authorList>
    </citation>
    <scope>NUCLEOTIDE SEQUENCE [LARGE SCALE GENOMIC DNA]</scope>
    <source>
        <strain evidence="1 2">SA35</strain>
    </source>
</reference>
<dbReference type="AlphaFoldDB" id="A0A0M2HWF2"/>
<name>A0A0M2HWF2_9MICO</name>
<dbReference type="EMBL" id="JYJB01000006">
    <property type="protein sequence ID" value="KJL48769.1"/>
    <property type="molecule type" value="Genomic_DNA"/>
</dbReference>
<evidence type="ECO:0000313" key="1">
    <source>
        <dbReference type="EMBL" id="KJL48769.1"/>
    </source>
</evidence>